<dbReference type="Proteomes" id="UP001497623">
    <property type="component" value="Unassembled WGS sequence"/>
</dbReference>
<accession>A0AAV2R6C3</accession>
<feature type="region of interest" description="Disordered" evidence="1">
    <location>
        <begin position="328"/>
        <end position="356"/>
    </location>
</feature>
<sequence>RCGSESIPKTQASAEIMRKSASTDNFVPPVTDVAGVEHLRSSSNVATVNSSNAGLWAELLKSRHNSSEFMKSRHNSGASVDILKSRHNSGGDVLKSRHNSGSGSVMGLFSDVSSLLESGQTTEDGCEGDISDSDDCCDWLQDFELVRPFLPEFWLILSVTDKYVETFFHCRSESEMSLFRGIQQEVVRSVRSLVKLVNQILLLENLNNHHTCNDLLEPQTSEDIWKRSDEKGRNLDDTLDPDENRGYLEAALKFKPGAFSCKSVWQTHFELHPKVKLSCGKLGSKGMQALRTVLTPFSVSNRKNMFVFKDLNGNVFYIKLAEHQITSASPQVDSRRDDTGLSRSSSVVSLGKRGSREDDPFNFQAELRPRVSSFGEKDVIMEGVPSTPAQRKCNSHYILLTVHGVVEPGPDIKEQLIQMLRTRLDEAVVDAICAILWNNPQHKLTPEDVHFIQPPYQPQQTLIRFTVNAYVLPYLQAIGYYLRQNMLSCGFINPNYSDQRPEHHFQDFSATDQDLSSENNMFLFVRPAKAGAKGIACIALSMVDGSGASVQPMGCPRPALNAYQEIFSKDDFECLTQVQEYQPSQSKKPGPVAMLQFKVWESGRVDLDEVRRYLLDSTHHALWDVNMEYRMLSAPLTSALTGPGNFNTPASEPSTPCRGKKFARSTESKGSLHCNRASSPLTLMQTDAVPQIAPSHSPLKLRHSMDLGMERTMLLGEETSDYEQGGDTGSSCSLHPVYFGLMLDWLEYAIILGERGEHRRDQGDSITGIKGQGGDHAVRKHTAFINNKHSLHVFLHELQKWVSQHWNETSTKIFEEVHAKDKHQKEYIPVDSNKLGQILKSQVKGDHGHSDLILVSRNHSQWLTSLYEESFNEYYPMLRDMSKSSQRYLPLIAEPRSGSRRHHYSSGGGGITDGSHSNTGVNTPVHPTAQTPIPGSASTTATIPIAVPPPQPLTPSSISSMAGTIWPWDVSDTVFLPRQKLLLVTLTKQELTLYTYNWTKDQSDSLHMAVNRLAQWSSARTKLLSSLVLQKCGIFYNQPFTRKKQKKDR</sequence>
<name>A0AAV2R6C3_MEGNR</name>
<organism evidence="2 3">
    <name type="scientific">Meganyctiphanes norvegica</name>
    <name type="common">Northern krill</name>
    <name type="synonym">Thysanopoda norvegica</name>
    <dbReference type="NCBI Taxonomy" id="48144"/>
    <lineage>
        <taxon>Eukaryota</taxon>
        <taxon>Metazoa</taxon>
        <taxon>Ecdysozoa</taxon>
        <taxon>Arthropoda</taxon>
        <taxon>Crustacea</taxon>
        <taxon>Multicrustacea</taxon>
        <taxon>Malacostraca</taxon>
        <taxon>Eumalacostraca</taxon>
        <taxon>Eucarida</taxon>
        <taxon>Euphausiacea</taxon>
        <taxon>Euphausiidae</taxon>
        <taxon>Meganyctiphanes</taxon>
    </lineage>
</organism>
<proteinExistence type="predicted"/>
<feature type="region of interest" description="Disordered" evidence="1">
    <location>
        <begin position="896"/>
        <end position="924"/>
    </location>
</feature>
<dbReference type="InterPro" id="IPR033228">
    <property type="entry name" value="SZT2"/>
</dbReference>
<evidence type="ECO:0000256" key="1">
    <source>
        <dbReference type="SAM" id="MobiDB-lite"/>
    </source>
</evidence>
<evidence type="ECO:0000313" key="2">
    <source>
        <dbReference type="EMBL" id="CAL4114579.1"/>
    </source>
</evidence>
<evidence type="ECO:0000313" key="3">
    <source>
        <dbReference type="Proteomes" id="UP001497623"/>
    </source>
</evidence>
<protein>
    <submittedName>
        <fullName evidence="2">Uncharacterized protein</fullName>
    </submittedName>
</protein>
<dbReference type="EMBL" id="CAXKWB010015835">
    <property type="protein sequence ID" value="CAL4114579.1"/>
    <property type="molecule type" value="Genomic_DNA"/>
</dbReference>
<reference evidence="2 3" key="1">
    <citation type="submission" date="2024-05" db="EMBL/GenBank/DDBJ databases">
        <authorList>
            <person name="Wallberg A."/>
        </authorList>
    </citation>
    <scope>NUCLEOTIDE SEQUENCE [LARGE SCALE GENOMIC DNA]</scope>
</reference>
<dbReference type="PANTHER" id="PTHR14918">
    <property type="entry name" value="KICSTOR COMPLEX PROTEIN SZT2"/>
    <property type="match status" value="1"/>
</dbReference>
<feature type="non-terminal residue" evidence="2">
    <location>
        <position position="1049"/>
    </location>
</feature>
<feature type="compositionally biased region" description="Low complexity" evidence="1">
    <location>
        <begin position="341"/>
        <end position="352"/>
    </location>
</feature>
<comment type="caution">
    <text evidence="2">The sequence shown here is derived from an EMBL/GenBank/DDBJ whole genome shotgun (WGS) entry which is preliminary data.</text>
</comment>
<dbReference type="AlphaFoldDB" id="A0AAV2R6C3"/>
<feature type="non-terminal residue" evidence="2">
    <location>
        <position position="1"/>
    </location>
</feature>
<dbReference type="GO" id="GO:0005777">
    <property type="term" value="C:peroxisome"/>
    <property type="evidence" value="ECO:0007669"/>
    <property type="project" value="InterPro"/>
</dbReference>
<dbReference type="PANTHER" id="PTHR14918:SF3">
    <property type="entry name" value="KICSTOR COMPLEX PROTEIN SZT2"/>
    <property type="match status" value="1"/>
</dbReference>
<gene>
    <name evidence="2" type="ORF">MNOR_LOCUS20461</name>
</gene>
<keyword evidence="3" id="KW-1185">Reference proteome</keyword>